<accession>A0A1C3EKF0</accession>
<dbReference type="STRING" id="1841610.A6X21_18455"/>
<comment type="caution">
    <text evidence="2">The sequence shown here is derived from an EMBL/GenBank/DDBJ whole genome shotgun (WGS) entry which is preliminary data.</text>
</comment>
<dbReference type="AlphaFoldDB" id="A0A1C3EKF0"/>
<feature type="region of interest" description="Disordered" evidence="1">
    <location>
        <begin position="45"/>
        <end position="64"/>
    </location>
</feature>
<protein>
    <submittedName>
        <fullName evidence="2">Uncharacterized protein</fullName>
    </submittedName>
</protein>
<reference evidence="2 3" key="1">
    <citation type="submission" date="2016-05" db="EMBL/GenBank/DDBJ databases">
        <title>Genomic and physiological characterization of Planctopirus sp. isolated from fresh water lake.</title>
        <authorList>
            <person name="Subhash Y."/>
            <person name="Ramana C."/>
        </authorList>
    </citation>
    <scope>NUCLEOTIDE SEQUENCE [LARGE SCALE GENOMIC DNA]</scope>
    <source>
        <strain evidence="2 3">JC280</strain>
    </source>
</reference>
<name>A0A1C3EKF0_9PLAN</name>
<keyword evidence="3" id="KW-1185">Reference proteome</keyword>
<feature type="compositionally biased region" description="Pro residues" evidence="1">
    <location>
        <begin position="45"/>
        <end position="60"/>
    </location>
</feature>
<proteinExistence type="predicted"/>
<organism evidence="2 3">
    <name type="scientific">Planctopirus hydrillae</name>
    <dbReference type="NCBI Taxonomy" id="1841610"/>
    <lineage>
        <taxon>Bacteria</taxon>
        <taxon>Pseudomonadati</taxon>
        <taxon>Planctomycetota</taxon>
        <taxon>Planctomycetia</taxon>
        <taxon>Planctomycetales</taxon>
        <taxon>Planctomycetaceae</taxon>
        <taxon>Planctopirus</taxon>
    </lineage>
</organism>
<evidence type="ECO:0000256" key="1">
    <source>
        <dbReference type="SAM" id="MobiDB-lite"/>
    </source>
</evidence>
<evidence type="ECO:0000313" key="3">
    <source>
        <dbReference type="Proteomes" id="UP000094828"/>
    </source>
</evidence>
<gene>
    <name evidence="2" type="ORF">A6X21_18455</name>
</gene>
<dbReference type="Proteomes" id="UP000094828">
    <property type="component" value="Unassembled WGS sequence"/>
</dbReference>
<sequence length="105" mass="11421">MPLASLAGKLARSLLIATMRRKTPDVQLSIKPKFSLESCVSLPTFPPPEAVPAPPTPRLIPPESKSDHAFIHEKPAILMKAVEIRAALPVSMPEHQGTGRLKRGR</sequence>
<evidence type="ECO:0000313" key="2">
    <source>
        <dbReference type="EMBL" id="ODA33710.1"/>
    </source>
</evidence>
<dbReference type="EMBL" id="LYDR01000050">
    <property type="protein sequence ID" value="ODA33710.1"/>
    <property type="molecule type" value="Genomic_DNA"/>
</dbReference>